<dbReference type="WBParaSite" id="Hba_15628">
    <property type="protein sequence ID" value="Hba_15628"/>
    <property type="gene ID" value="Hba_15628"/>
</dbReference>
<evidence type="ECO:0000313" key="3">
    <source>
        <dbReference type="Proteomes" id="UP000095283"/>
    </source>
</evidence>
<dbReference type="GO" id="GO:0032040">
    <property type="term" value="C:small-subunit processome"/>
    <property type="evidence" value="ECO:0007669"/>
    <property type="project" value="TreeGrafter"/>
</dbReference>
<dbReference type="GO" id="GO:0034456">
    <property type="term" value="C:UTP-C complex"/>
    <property type="evidence" value="ECO:0007669"/>
    <property type="project" value="TreeGrafter"/>
</dbReference>
<keyword evidence="1" id="KW-0694">RNA-binding</keyword>
<evidence type="ECO:0000313" key="4">
    <source>
        <dbReference type="WBParaSite" id="Hba_15628"/>
    </source>
</evidence>
<dbReference type="Proteomes" id="UP000095283">
    <property type="component" value="Unplaced"/>
</dbReference>
<comment type="similarity">
    <text evidence="1">Belongs to the NRAP family.</text>
</comment>
<feature type="domain" description="Nrap protein" evidence="2">
    <location>
        <begin position="17"/>
        <end position="106"/>
    </location>
</feature>
<accession>A0A1I7XDB2</accession>
<protein>
    <recommendedName>
        <fullName evidence="1">Nucleolar protein 6</fullName>
    </recommendedName>
</protein>
<dbReference type="GO" id="GO:0006409">
    <property type="term" value="P:tRNA export from nucleus"/>
    <property type="evidence" value="ECO:0007669"/>
    <property type="project" value="TreeGrafter"/>
</dbReference>
<dbReference type="PANTHER" id="PTHR17972:SF0">
    <property type="entry name" value="NUCLEOLAR PROTEIN 6"/>
    <property type="match status" value="1"/>
</dbReference>
<evidence type="ECO:0000259" key="2">
    <source>
        <dbReference type="Pfam" id="PF17407"/>
    </source>
</evidence>
<name>A0A1I7XDB2_HETBA</name>
<dbReference type="GO" id="GO:0032545">
    <property type="term" value="C:CURI complex"/>
    <property type="evidence" value="ECO:0007669"/>
    <property type="project" value="TreeGrafter"/>
</dbReference>
<dbReference type="InterPro" id="IPR035371">
    <property type="entry name" value="Nrap_D6"/>
</dbReference>
<reference evidence="4" key="1">
    <citation type="submission" date="2016-11" db="UniProtKB">
        <authorList>
            <consortium name="WormBaseParasite"/>
        </authorList>
    </citation>
    <scope>IDENTIFICATION</scope>
</reference>
<dbReference type="GO" id="GO:0003723">
    <property type="term" value="F:RNA binding"/>
    <property type="evidence" value="ECO:0007669"/>
    <property type="project" value="UniProtKB-KW"/>
</dbReference>
<comment type="subcellular location">
    <subcellularLocation>
        <location evidence="1">Nucleus</location>
        <location evidence="1">Nucleolus</location>
    </subcellularLocation>
</comment>
<dbReference type="GO" id="GO:0006364">
    <property type="term" value="P:rRNA processing"/>
    <property type="evidence" value="ECO:0007669"/>
    <property type="project" value="TreeGrafter"/>
</dbReference>
<dbReference type="Gene3D" id="3.30.70.3030">
    <property type="match status" value="1"/>
</dbReference>
<organism evidence="3 4">
    <name type="scientific">Heterorhabditis bacteriophora</name>
    <name type="common">Entomopathogenic nematode worm</name>
    <dbReference type="NCBI Taxonomy" id="37862"/>
    <lineage>
        <taxon>Eukaryota</taxon>
        <taxon>Metazoa</taxon>
        <taxon>Ecdysozoa</taxon>
        <taxon>Nematoda</taxon>
        <taxon>Chromadorea</taxon>
        <taxon>Rhabditida</taxon>
        <taxon>Rhabditina</taxon>
        <taxon>Rhabditomorpha</taxon>
        <taxon>Strongyloidea</taxon>
        <taxon>Heterorhabditidae</taxon>
        <taxon>Heterorhabditis</taxon>
    </lineage>
</organism>
<dbReference type="PANTHER" id="PTHR17972">
    <property type="entry name" value="NUCLEOLAR RNA-ASSOCIATED PROTEIN"/>
    <property type="match status" value="1"/>
</dbReference>
<dbReference type="AlphaFoldDB" id="A0A1I7XDB2"/>
<evidence type="ECO:0000256" key="1">
    <source>
        <dbReference type="RuleBase" id="RU364032"/>
    </source>
</evidence>
<proteinExistence type="inferred from homology"/>
<keyword evidence="3" id="KW-1185">Reference proteome</keyword>
<keyword evidence="1" id="KW-0539">Nucleus</keyword>
<dbReference type="Pfam" id="PF17407">
    <property type="entry name" value="Nrap_D6"/>
    <property type="match status" value="1"/>
</dbReference>
<dbReference type="InterPro" id="IPR005554">
    <property type="entry name" value="NOL6/Upt22"/>
</dbReference>
<sequence>MNVRQRKMDEMRKTEKTTMLPVVDFDPIDDLIYNLNSHFHSVALFFYNKYGGDKIGIKWKPQELDVPAKISRCCLHQISECSRLSLNKAEVLEGIRLIGRGIVKNIIH</sequence>